<dbReference type="EMBL" id="JACHMW010000001">
    <property type="protein sequence ID" value="MBB5849163.1"/>
    <property type="molecule type" value="Genomic_DNA"/>
</dbReference>
<accession>A0A7W9N0V3</accession>
<sequence>MARLRPRRLGLARGHLLLVVTGALAARSAPDLVEAVRAWYPDVTVRVLVTEAAQRFVTPTLLRVASRQPVVGPGWTDGHDHAVPHRELAAWADVVLVYPASGNTTAKLAAGIGDCLALATVQDAECPVVLAPGPSPGFAGRRIHQDNVRRLRESGYLVLDPVPGRAASDGTVGPFTPPPPEDLLMAIAGAVLVADPV</sequence>
<dbReference type="PANTHER" id="PTHR14359">
    <property type="entry name" value="HOMO-OLIGOMERIC FLAVIN CONTAINING CYS DECARBOXYLASE FAMILY"/>
    <property type="match status" value="1"/>
</dbReference>
<comment type="caution">
    <text evidence="3">The sequence shown here is derived from an EMBL/GenBank/DDBJ whole genome shotgun (WGS) entry which is preliminary data.</text>
</comment>
<reference evidence="3 4" key="1">
    <citation type="submission" date="2020-08" db="EMBL/GenBank/DDBJ databases">
        <title>Sequencing the genomes of 1000 actinobacteria strains.</title>
        <authorList>
            <person name="Klenk H.-P."/>
        </authorList>
    </citation>
    <scope>NUCLEOTIDE SEQUENCE [LARGE SCALE GENOMIC DNA]</scope>
    <source>
        <strain evidence="3 4">DSM 17945</strain>
    </source>
</reference>
<name>A0A7W9N0V3_9MICC</name>
<evidence type="ECO:0000256" key="1">
    <source>
        <dbReference type="SAM" id="SignalP"/>
    </source>
</evidence>
<dbReference type="GO" id="GO:0010181">
    <property type="term" value="F:FMN binding"/>
    <property type="evidence" value="ECO:0007669"/>
    <property type="project" value="TreeGrafter"/>
</dbReference>
<evidence type="ECO:0000313" key="4">
    <source>
        <dbReference type="Proteomes" id="UP000567246"/>
    </source>
</evidence>
<protein>
    <submittedName>
        <fullName evidence="3">Phosphopantothenoylcysteine decarboxylase/phosphopantothenate--cysteine ligase</fullName>
        <ecNumber evidence="3">4.1.1.36</ecNumber>
        <ecNumber evidence="3">6.3.2.5</ecNumber>
    </submittedName>
</protein>
<dbReference type="EC" id="4.1.1.36" evidence="3"/>
<dbReference type="InterPro" id="IPR003382">
    <property type="entry name" value="Flavoprotein"/>
</dbReference>
<feature type="signal peptide" evidence="1">
    <location>
        <begin position="1"/>
        <end position="25"/>
    </location>
</feature>
<dbReference type="EC" id="6.3.2.5" evidence="3"/>
<keyword evidence="3" id="KW-0436">Ligase</keyword>
<dbReference type="GO" id="GO:0004632">
    <property type="term" value="F:phosphopantothenate--cysteine ligase activity"/>
    <property type="evidence" value="ECO:0007669"/>
    <property type="project" value="UniProtKB-EC"/>
</dbReference>
<keyword evidence="1" id="KW-0732">Signal</keyword>
<dbReference type="PANTHER" id="PTHR14359:SF6">
    <property type="entry name" value="PHOSPHOPANTOTHENOYLCYSTEINE DECARBOXYLASE"/>
    <property type="match status" value="1"/>
</dbReference>
<dbReference type="InterPro" id="IPR036551">
    <property type="entry name" value="Flavin_trans-like"/>
</dbReference>
<dbReference type="Proteomes" id="UP000567246">
    <property type="component" value="Unassembled WGS sequence"/>
</dbReference>
<dbReference type="Pfam" id="PF02441">
    <property type="entry name" value="Flavoprotein"/>
    <property type="match status" value="1"/>
</dbReference>
<organism evidence="3 4">
    <name type="scientific">Micrococcus endophyticus</name>
    <dbReference type="NCBI Taxonomy" id="455343"/>
    <lineage>
        <taxon>Bacteria</taxon>
        <taxon>Bacillati</taxon>
        <taxon>Actinomycetota</taxon>
        <taxon>Actinomycetes</taxon>
        <taxon>Micrococcales</taxon>
        <taxon>Micrococcaceae</taxon>
        <taxon>Micrococcus</taxon>
    </lineage>
</organism>
<dbReference type="GO" id="GO:0015937">
    <property type="term" value="P:coenzyme A biosynthetic process"/>
    <property type="evidence" value="ECO:0007669"/>
    <property type="project" value="TreeGrafter"/>
</dbReference>
<dbReference type="RefSeq" id="WP_184172584.1">
    <property type="nucleotide sequence ID" value="NZ_BAABAG010000014.1"/>
</dbReference>
<feature type="chain" id="PRO_5030557558" evidence="1">
    <location>
        <begin position="26"/>
        <end position="197"/>
    </location>
</feature>
<keyword evidence="3" id="KW-0456">Lyase</keyword>
<evidence type="ECO:0000259" key="2">
    <source>
        <dbReference type="Pfam" id="PF02441"/>
    </source>
</evidence>
<evidence type="ECO:0000313" key="3">
    <source>
        <dbReference type="EMBL" id="MBB5849163.1"/>
    </source>
</evidence>
<dbReference type="GO" id="GO:0004633">
    <property type="term" value="F:phosphopantothenoylcysteine decarboxylase activity"/>
    <property type="evidence" value="ECO:0007669"/>
    <property type="project" value="UniProtKB-EC"/>
</dbReference>
<feature type="domain" description="Flavoprotein" evidence="2">
    <location>
        <begin position="15"/>
        <end position="151"/>
    </location>
</feature>
<dbReference type="SUPFAM" id="SSF52507">
    <property type="entry name" value="Homo-oligomeric flavin-containing Cys decarboxylases, HFCD"/>
    <property type="match status" value="1"/>
</dbReference>
<dbReference type="Gene3D" id="3.40.50.1950">
    <property type="entry name" value="Flavin prenyltransferase-like"/>
    <property type="match status" value="1"/>
</dbReference>
<keyword evidence="4" id="KW-1185">Reference proteome</keyword>
<dbReference type="GO" id="GO:0071513">
    <property type="term" value="C:phosphopantothenoylcysteine decarboxylase complex"/>
    <property type="evidence" value="ECO:0007669"/>
    <property type="project" value="TreeGrafter"/>
</dbReference>
<gene>
    <name evidence="3" type="ORF">HDA33_001727</name>
</gene>
<dbReference type="AlphaFoldDB" id="A0A7W9N0V3"/>
<proteinExistence type="predicted"/>